<evidence type="ECO:0000256" key="4">
    <source>
        <dbReference type="PROSITE-ProRule" id="PRU00175"/>
    </source>
</evidence>
<dbReference type="InterPro" id="IPR046336">
    <property type="entry name" value="Lon_prtase_N_sf"/>
</dbReference>
<dbReference type="SUPFAM" id="SSF57850">
    <property type="entry name" value="RING/U-box"/>
    <property type="match status" value="1"/>
</dbReference>
<dbReference type="SUPFAM" id="SSF88697">
    <property type="entry name" value="PUA domain-like"/>
    <property type="match status" value="1"/>
</dbReference>
<dbReference type="InterPro" id="IPR015947">
    <property type="entry name" value="PUA-like_sf"/>
</dbReference>
<feature type="domain" description="Lon N-terminal" evidence="6">
    <location>
        <begin position="178"/>
        <end position="406"/>
    </location>
</feature>
<evidence type="ECO:0000313" key="8">
    <source>
        <dbReference type="Proteomes" id="UP000243723"/>
    </source>
</evidence>
<keyword evidence="8" id="KW-1185">Reference proteome</keyword>
<keyword evidence="3" id="KW-0862">Zinc</keyword>
<dbReference type="Pfam" id="PF13923">
    <property type="entry name" value="zf-C3HC4_2"/>
    <property type="match status" value="1"/>
</dbReference>
<name>A0A2P8AE91_9PEZI</name>
<dbReference type="GO" id="GO:0061630">
    <property type="term" value="F:ubiquitin protein ligase activity"/>
    <property type="evidence" value="ECO:0007669"/>
    <property type="project" value="TreeGrafter"/>
</dbReference>
<proteinExistence type="predicted"/>
<dbReference type="Gene3D" id="3.30.40.10">
    <property type="entry name" value="Zinc/RING finger domain, C3HC4 (zinc finger)"/>
    <property type="match status" value="1"/>
</dbReference>
<dbReference type="SMART" id="SM00464">
    <property type="entry name" value="LON"/>
    <property type="match status" value="1"/>
</dbReference>
<dbReference type="EMBL" id="NHZQ01000016">
    <property type="protein sequence ID" value="PSK58781.1"/>
    <property type="molecule type" value="Genomic_DNA"/>
</dbReference>
<dbReference type="GO" id="GO:0008270">
    <property type="term" value="F:zinc ion binding"/>
    <property type="evidence" value="ECO:0007669"/>
    <property type="project" value="UniProtKB-KW"/>
</dbReference>
<reference evidence="7 8" key="1">
    <citation type="submission" date="2017-05" db="EMBL/GenBank/DDBJ databases">
        <title>Draft genome sequence of Elsinoe australis.</title>
        <authorList>
            <person name="Cheng Q."/>
        </authorList>
    </citation>
    <scope>NUCLEOTIDE SEQUENCE [LARGE SCALE GENOMIC DNA]</scope>
    <source>
        <strain evidence="7 8">NL1</strain>
    </source>
</reference>
<gene>
    <name evidence="7" type="ORF">B9Z65_6796</name>
</gene>
<dbReference type="Proteomes" id="UP000243723">
    <property type="component" value="Unassembled WGS sequence"/>
</dbReference>
<evidence type="ECO:0000259" key="6">
    <source>
        <dbReference type="PROSITE" id="PS51787"/>
    </source>
</evidence>
<feature type="domain" description="RING-type" evidence="5">
    <location>
        <begin position="98"/>
        <end position="136"/>
    </location>
</feature>
<organism evidence="7 8">
    <name type="scientific">Elsinoe australis</name>
    <dbReference type="NCBI Taxonomy" id="40998"/>
    <lineage>
        <taxon>Eukaryota</taxon>
        <taxon>Fungi</taxon>
        <taxon>Dikarya</taxon>
        <taxon>Ascomycota</taxon>
        <taxon>Pezizomycotina</taxon>
        <taxon>Dothideomycetes</taxon>
        <taxon>Dothideomycetidae</taxon>
        <taxon>Myriangiales</taxon>
        <taxon>Elsinoaceae</taxon>
        <taxon>Elsinoe</taxon>
    </lineage>
</organism>
<dbReference type="InterPro" id="IPR013083">
    <property type="entry name" value="Znf_RING/FYVE/PHD"/>
</dbReference>
<protein>
    <submittedName>
        <fullName evidence="7">LON peptidase N-terminal domain and RING finger protein</fullName>
    </submittedName>
</protein>
<dbReference type="Gene3D" id="2.30.130.40">
    <property type="entry name" value="LON domain-like"/>
    <property type="match status" value="1"/>
</dbReference>
<dbReference type="AlphaFoldDB" id="A0A2P8AE91"/>
<dbReference type="PROSITE" id="PS00518">
    <property type="entry name" value="ZF_RING_1"/>
    <property type="match status" value="1"/>
</dbReference>
<dbReference type="Gene3D" id="1.20.58.1480">
    <property type="match status" value="1"/>
</dbReference>
<evidence type="ECO:0000256" key="1">
    <source>
        <dbReference type="ARBA" id="ARBA00022723"/>
    </source>
</evidence>
<comment type="caution">
    <text evidence="7">The sequence shown here is derived from an EMBL/GenBank/DDBJ whole genome shotgun (WGS) entry which is preliminary data.</text>
</comment>
<keyword evidence="2 4" id="KW-0863">Zinc-finger</keyword>
<dbReference type="Pfam" id="PF02190">
    <property type="entry name" value="LON_substr_bdg"/>
    <property type="match status" value="1"/>
</dbReference>
<dbReference type="PROSITE" id="PS51787">
    <property type="entry name" value="LON_N"/>
    <property type="match status" value="1"/>
</dbReference>
<dbReference type="InterPro" id="IPR001841">
    <property type="entry name" value="Znf_RING"/>
</dbReference>
<accession>A0A2P8AE91</accession>
<evidence type="ECO:0000259" key="5">
    <source>
        <dbReference type="PROSITE" id="PS50089"/>
    </source>
</evidence>
<dbReference type="OrthoDB" id="264917at2759"/>
<dbReference type="InterPro" id="IPR017907">
    <property type="entry name" value="Znf_RING_CS"/>
</dbReference>
<dbReference type="CDD" id="cd16514">
    <property type="entry name" value="RING-HC_LONFs_rpt2"/>
    <property type="match status" value="1"/>
</dbReference>
<dbReference type="InterPro" id="IPR003111">
    <property type="entry name" value="Lon_prtase_N"/>
</dbReference>
<evidence type="ECO:0000313" key="7">
    <source>
        <dbReference type="EMBL" id="PSK58781.1"/>
    </source>
</evidence>
<evidence type="ECO:0000256" key="3">
    <source>
        <dbReference type="ARBA" id="ARBA00022833"/>
    </source>
</evidence>
<dbReference type="STRING" id="40998.A0A2P8AE91"/>
<evidence type="ECO:0000256" key="2">
    <source>
        <dbReference type="ARBA" id="ARBA00022771"/>
    </source>
</evidence>
<keyword evidence="1" id="KW-0479">Metal-binding</keyword>
<dbReference type="PANTHER" id="PTHR23327">
    <property type="entry name" value="RING FINGER PROTEIN 127"/>
    <property type="match status" value="1"/>
</dbReference>
<dbReference type="PROSITE" id="PS50089">
    <property type="entry name" value="ZF_RING_2"/>
    <property type="match status" value="1"/>
</dbReference>
<dbReference type="PANTHER" id="PTHR23327:SF42">
    <property type="entry name" value="LON PEPTIDASE N-TERMINAL DOMAIN AND RING FINGER PROTEIN C14F5.10C"/>
    <property type="match status" value="1"/>
</dbReference>
<sequence>MESIAEVVAKQNSLSDMQTVNEQLSADMMLQHISEGKSSANPTYRGCLVATYKAAASGQLSYDTDIHYESIGDPVNEKNIDDGVLAQLMDTCHKELDCQVCYNLMLDPVTTSCGHTLCRKCLVRSLDHSLHCPVCRRMVLLPPSLHSHPSNKTLTSLLEGLCPDIVAARREAAAMEDTSAMGEFDTPLFVVTLGFPGCPTFLRVFEPRYKLMLRRAIEGNRTFGIVMYNQTNTPQGELGHSHFMQYGTLLRIENAQNMPDGTSIIETRGVSRFKVVASGTLDGYAVGRVERVEDVPLAEEEAIETQETSLPPAAENDVEGHISRMTTQQLLDLGHSFIQRMQARSAPWLHQGILQAYGGPPDDASVFPYWFASILPINDVAKYQMLQATSVRQRLKITARWIKLMESQRW</sequence>
<dbReference type="SMART" id="SM00184">
    <property type="entry name" value="RING"/>
    <property type="match status" value="1"/>
</dbReference>